<reference evidence="1 2" key="1">
    <citation type="journal article" date="2014" name="Genome Announc.">
        <title>Whole-Genome Sequence of Serratia symbiotica Strain CWBI-2.3T, a Free-Living Symbiont of the Black Bean Aphid Aphis fabae.</title>
        <authorList>
            <person name="Foray V."/>
            <person name="Grigorescu A.S."/>
            <person name="Sabri A."/>
            <person name="Haubruge E."/>
            <person name="Lognay G."/>
            <person name="Francis F."/>
            <person name="Fauconnier M.L."/>
            <person name="Hance T."/>
            <person name="Thonart P."/>
        </authorList>
    </citation>
    <scope>NUCLEOTIDE SEQUENCE [LARGE SCALE GENOMIC DNA]</scope>
    <source>
        <strain evidence="1">CWBI-2.3</strain>
    </source>
</reference>
<dbReference type="GeneID" id="93734963"/>
<dbReference type="STRING" id="138074.SYMBAF_160355"/>
<accession>A0A068Z002</accession>
<protein>
    <submittedName>
        <fullName evidence="1">Head completion/stabilization protein</fullName>
    </submittedName>
</protein>
<sequence>MSSLVANKRVLPADSDTPDVNDGDATVSAGDFWPVIKLADLRLAARITGGITTSRLMHVTTEAVAHVTAQLLDWRTGQVKAGFNSLEDVPSVLPSGETEKLMINGENVKVYRFHRAVYSIARALVLEGYRDVDTTAKGDKDAAALDLQRDDLWRDARWSIADIRDTPRLYAELC</sequence>
<dbReference type="Pfam" id="PF05926">
    <property type="entry name" value="Phage_GPL"/>
    <property type="match status" value="1"/>
</dbReference>
<dbReference type="InterPro" id="IPR009225">
    <property type="entry name" value="Phage_head_completion_GpL"/>
</dbReference>
<evidence type="ECO:0000313" key="2">
    <source>
        <dbReference type="Proteomes" id="UP000042738"/>
    </source>
</evidence>
<proteinExistence type="predicted"/>
<dbReference type="Proteomes" id="UP000042738">
    <property type="component" value="Chromosome"/>
</dbReference>
<gene>
    <name evidence="1" type="ORF">SYMBAF_00270</name>
</gene>
<dbReference type="RefSeq" id="WP_040264573.1">
    <property type="nucleotide sequence ID" value="NZ_CP050855.1"/>
</dbReference>
<dbReference type="AlphaFoldDB" id="A0A068Z002"/>
<name>A0A068Z002_9GAMM</name>
<dbReference type="EMBL" id="CP050855">
    <property type="protein sequence ID" value="QLH61679.1"/>
    <property type="molecule type" value="Genomic_DNA"/>
</dbReference>
<organism evidence="1 2">
    <name type="scientific">Serratia symbiotica</name>
    <dbReference type="NCBI Taxonomy" id="138074"/>
    <lineage>
        <taxon>Bacteria</taxon>
        <taxon>Pseudomonadati</taxon>
        <taxon>Pseudomonadota</taxon>
        <taxon>Gammaproteobacteria</taxon>
        <taxon>Enterobacterales</taxon>
        <taxon>Yersiniaceae</taxon>
        <taxon>Serratia</taxon>
    </lineage>
</organism>
<evidence type="ECO:0000313" key="1">
    <source>
        <dbReference type="EMBL" id="QLH61679.1"/>
    </source>
</evidence>